<evidence type="ECO:0000313" key="2">
    <source>
        <dbReference type="Proteomes" id="UP001590951"/>
    </source>
</evidence>
<reference evidence="1 2" key="1">
    <citation type="submission" date="2024-09" db="EMBL/GenBank/DDBJ databases">
        <title>Rethinking Asexuality: The Enigmatic Case of Functional Sexual Genes in Lepraria (Stereocaulaceae).</title>
        <authorList>
            <person name="Doellman M."/>
            <person name="Sun Y."/>
            <person name="Barcenas-Pena A."/>
            <person name="Lumbsch H.T."/>
            <person name="Grewe F."/>
        </authorList>
    </citation>
    <scope>NUCLEOTIDE SEQUENCE [LARGE SCALE GENOMIC DNA]</scope>
    <source>
        <strain evidence="1 2">Grewe 0041</strain>
    </source>
</reference>
<proteinExistence type="predicted"/>
<dbReference type="Proteomes" id="UP001590951">
    <property type="component" value="Unassembled WGS sequence"/>
</dbReference>
<sequence length="120" mass="13593">MIEGTIEAIAFVQTRRNPLIPAEAFRWDKTCVELLQIFDASVHTFGRTWTQVKGLVLRMSLVKLTSPTIFKRMIAKKDEPTSAPDKRKIMFCNANAITYLKPSDPFPRGDWKGQKVPGLA</sequence>
<evidence type="ECO:0000313" key="1">
    <source>
        <dbReference type="EMBL" id="KAL2053170.1"/>
    </source>
</evidence>
<accession>A0ABR4B5X5</accession>
<dbReference type="EMBL" id="JBHFEH010000022">
    <property type="protein sequence ID" value="KAL2053170.1"/>
    <property type="molecule type" value="Genomic_DNA"/>
</dbReference>
<keyword evidence="2" id="KW-1185">Reference proteome</keyword>
<name>A0ABR4B5X5_9LECA</name>
<comment type="caution">
    <text evidence="1">The sequence shown here is derived from an EMBL/GenBank/DDBJ whole genome shotgun (WGS) entry which is preliminary data.</text>
</comment>
<protein>
    <submittedName>
        <fullName evidence="1">Uncharacterized protein</fullName>
    </submittedName>
</protein>
<organism evidence="1 2">
    <name type="scientific">Lepraria finkii</name>
    <dbReference type="NCBI Taxonomy" id="1340010"/>
    <lineage>
        <taxon>Eukaryota</taxon>
        <taxon>Fungi</taxon>
        <taxon>Dikarya</taxon>
        <taxon>Ascomycota</taxon>
        <taxon>Pezizomycotina</taxon>
        <taxon>Lecanoromycetes</taxon>
        <taxon>OSLEUM clade</taxon>
        <taxon>Lecanoromycetidae</taxon>
        <taxon>Lecanorales</taxon>
        <taxon>Lecanorineae</taxon>
        <taxon>Stereocaulaceae</taxon>
        <taxon>Lepraria</taxon>
    </lineage>
</organism>
<gene>
    <name evidence="1" type="ORF">ABVK25_006495</name>
</gene>